<name>A0A947DCW7_9HYPH</name>
<dbReference type="InterPro" id="IPR014605">
    <property type="entry name" value="Sig_resp-reg_PhyR"/>
</dbReference>
<dbReference type="InterPro" id="IPR053867">
    <property type="entry name" value="PhyR_sigma4"/>
</dbReference>
<comment type="caution">
    <text evidence="4">The sequence shown here is derived from an EMBL/GenBank/DDBJ whole genome shotgun (WGS) entry which is preliminary data.</text>
</comment>
<keyword evidence="1 2" id="KW-0597">Phosphoprotein</keyword>
<reference evidence="4 5" key="1">
    <citation type="submission" date="2021-06" db="EMBL/GenBank/DDBJ databases">
        <authorList>
            <person name="Grouzdev D.S."/>
            <person name="Koziaeva V."/>
        </authorList>
    </citation>
    <scope>NUCLEOTIDE SEQUENCE [LARGE SCALE GENOMIC DNA]</scope>
    <source>
        <strain evidence="4 5">22</strain>
    </source>
</reference>
<feature type="modified residue" description="4-aspartylphosphate" evidence="2">
    <location>
        <position position="185"/>
    </location>
</feature>
<evidence type="ECO:0000256" key="2">
    <source>
        <dbReference type="PROSITE-ProRule" id="PRU00169"/>
    </source>
</evidence>
<dbReference type="Pfam" id="PF22233">
    <property type="entry name" value="PhyR_sigma-like"/>
    <property type="match status" value="1"/>
</dbReference>
<dbReference type="InterPro" id="IPR036388">
    <property type="entry name" value="WH-like_DNA-bd_sf"/>
</dbReference>
<dbReference type="PANTHER" id="PTHR44591">
    <property type="entry name" value="STRESS RESPONSE REGULATOR PROTEIN 1"/>
    <property type="match status" value="1"/>
</dbReference>
<dbReference type="RefSeq" id="WP_261971284.1">
    <property type="nucleotide sequence ID" value="NZ_JAHHZF010000015.1"/>
</dbReference>
<evidence type="ECO:0000313" key="4">
    <source>
        <dbReference type="EMBL" id="MBT9292784.1"/>
    </source>
</evidence>
<protein>
    <submittedName>
        <fullName evidence="4">Response regulator</fullName>
    </submittedName>
</protein>
<dbReference type="Pfam" id="PF00072">
    <property type="entry name" value="Response_reg"/>
    <property type="match status" value="1"/>
</dbReference>
<dbReference type="Gene3D" id="3.40.50.2300">
    <property type="match status" value="1"/>
</dbReference>
<dbReference type="Proteomes" id="UP000766595">
    <property type="component" value="Unassembled WGS sequence"/>
</dbReference>
<dbReference type="EMBL" id="JAHHZF010000015">
    <property type="protein sequence ID" value="MBT9292784.1"/>
    <property type="molecule type" value="Genomic_DNA"/>
</dbReference>
<dbReference type="SUPFAM" id="SSF52172">
    <property type="entry name" value="CheY-like"/>
    <property type="match status" value="1"/>
</dbReference>
<feature type="domain" description="Response regulatory" evidence="3">
    <location>
        <begin position="135"/>
        <end position="248"/>
    </location>
</feature>
<organism evidence="4 5">
    <name type="scientific">Prosthecodimorpha staleyi</name>
    <dbReference type="NCBI Taxonomy" id="2840188"/>
    <lineage>
        <taxon>Bacteria</taxon>
        <taxon>Pseudomonadati</taxon>
        <taxon>Pseudomonadota</taxon>
        <taxon>Alphaproteobacteria</taxon>
        <taxon>Hyphomicrobiales</taxon>
        <taxon>Ancalomicrobiaceae</taxon>
        <taxon>Prosthecodimorpha</taxon>
    </lineage>
</organism>
<evidence type="ECO:0000256" key="1">
    <source>
        <dbReference type="ARBA" id="ARBA00022553"/>
    </source>
</evidence>
<dbReference type="Pfam" id="PF22029">
    <property type="entry name" value="PhyR_sigma2"/>
    <property type="match status" value="1"/>
</dbReference>
<dbReference type="InterPro" id="IPR013324">
    <property type="entry name" value="RNA_pol_sigma_r3/r4-like"/>
</dbReference>
<dbReference type="SMART" id="SM00448">
    <property type="entry name" value="REC"/>
    <property type="match status" value="1"/>
</dbReference>
<gene>
    <name evidence="4" type="ORF">KL771_25210</name>
</gene>
<evidence type="ECO:0000259" key="3">
    <source>
        <dbReference type="PROSITE" id="PS50110"/>
    </source>
</evidence>
<proteinExistence type="predicted"/>
<dbReference type="InterPro" id="IPR053866">
    <property type="entry name" value="PhyR_sigma2"/>
</dbReference>
<dbReference type="NCBIfam" id="NF006623">
    <property type="entry name" value="PRK09191.1"/>
    <property type="match status" value="1"/>
</dbReference>
<dbReference type="InterPro" id="IPR050595">
    <property type="entry name" value="Bact_response_regulator"/>
</dbReference>
<dbReference type="InterPro" id="IPR001789">
    <property type="entry name" value="Sig_transdc_resp-reg_receiver"/>
</dbReference>
<dbReference type="Gene3D" id="1.10.1740.10">
    <property type="match status" value="1"/>
</dbReference>
<dbReference type="GO" id="GO:0000160">
    <property type="term" value="P:phosphorelay signal transduction system"/>
    <property type="evidence" value="ECO:0007669"/>
    <property type="project" value="InterPro"/>
</dbReference>
<dbReference type="SUPFAM" id="SSF88659">
    <property type="entry name" value="Sigma3 and sigma4 domains of RNA polymerase sigma factors"/>
    <property type="match status" value="1"/>
</dbReference>
<sequence>MSIAALVAPQLPYLRRYARALTGRQDLGDARVAKCLERLADDPDRLDADLEPRVAVYRLFSEIWNAAPVHAGSGGSAADRRIGALPPLPRQAFLLTAMEGFTAEEAADILDVDSDQFDNWLVEAGRQMSAEMATRVLIIEDEPIIAMELESLVAALGHTVTGNARTHGEAIGLVERDRPGLVLADIRLADGSSGLDAVNEILQIAELPVIFITAYPEYLLTGKRPEPTFLITKPFRDDMVRAVISQALFFETRPAA</sequence>
<accession>A0A947DCW7</accession>
<keyword evidence="5" id="KW-1185">Reference proteome</keyword>
<dbReference type="InterPro" id="IPR011006">
    <property type="entry name" value="CheY-like_superfamily"/>
</dbReference>
<dbReference type="Gene3D" id="1.10.10.10">
    <property type="entry name" value="Winged helix-like DNA-binding domain superfamily/Winged helix DNA-binding domain"/>
    <property type="match status" value="1"/>
</dbReference>
<dbReference type="CDD" id="cd17540">
    <property type="entry name" value="REC_PhyR"/>
    <property type="match status" value="1"/>
</dbReference>
<dbReference type="PROSITE" id="PS50110">
    <property type="entry name" value="RESPONSE_REGULATORY"/>
    <property type="match status" value="1"/>
</dbReference>
<dbReference type="PANTHER" id="PTHR44591:SF20">
    <property type="entry name" value="PROTEIN PILH"/>
    <property type="match status" value="1"/>
</dbReference>
<dbReference type="AlphaFoldDB" id="A0A947DCW7"/>
<dbReference type="PIRSF" id="PIRSF036400">
    <property type="entry name" value="RR_Ctr_UCP036400"/>
    <property type="match status" value="1"/>
</dbReference>
<evidence type="ECO:0000313" key="5">
    <source>
        <dbReference type="Proteomes" id="UP000766595"/>
    </source>
</evidence>